<protein>
    <submittedName>
        <fullName evidence="1">Uncharacterized protein</fullName>
    </submittedName>
</protein>
<comment type="caution">
    <text evidence="1">The sequence shown here is derived from an EMBL/GenBank/DDBJ whole genome shotgun (WGS) entry which is preliminary data.</text>
</comment>
<organism evidence="1 2">
    <name type="scientific">Leptospira interrogans serovar Grippotyphosa str. LT2186</name>
    <dbReference type="NCBI Taxonomy" id="1001599"/>
    <lineage>
        <taxon>Bacteria</taxon>
        <taxon>Pseudomonadati</taxon>
        <taxon>Spirochaetota</taxon>
        <taxon>Spirochaetia</taxon>
        <taxon>Leptospirales</taxon>
        <taxon>Leptospiraceae</taxon>
        <taxon>Leptospira</taxon>
    </lineage>
</organism>
<evidence type="ECO:0000313" key="1">
    <source>
        <dbReference type="EMBL" id="EMG13462.1"/>
    </source>
</evidence>
<proteinExistence type="predicted"/>
<gene>
    <name evidence="1" type="ORF">LEP1GSC151_3628</name>
</gene>
<evidence type="ECO:0000313" key="2">
    <source>
        <dbReference type="Proteomes" id="UP000011776"/>
    </source>
</evidence>
<dbReference type="BioCyc" id="LINT1001599:G11K9-2780-MONOMER"/>
<name>M3IC33_LEPIR</name>
<sequence>MSYEILGKENKDLFFKKSGYGYKNSGDVDENIKVYLEINAELLTLYLLCQSISVIDLNGIESVIN</sequence>
<dbReference type="EMBL" id="AFME02000010">
    <property type="protein sequence ID" value="EMG13462.1"/>
    <property type="molecule type" value="Genomic_DNA"/>
</dbReference>
<dbReference type="AlphaFoldDB" id="M3IC33"/>
<dbReference type="Proteomes" id="UP000011776">
    <property type="component" value="Unassembled WGS sequence"/>
</dbReference>
<accession>M3IC33</accession>
<reference evidence="1 2" key="1">
    <citation type="submission" date="2013-02" db="EMBL/GenBank/DDBJ databases">
        <authorList>
            <person name="Harkins D.M."/>
            <person name="Durkin A.S."/>
            <person name="Brinkac L.M."/>
            <person name="Haft D.H."/>
            <person name="Selengut J.D."/>
            <person name="Sanka R."/>
            <person name="DePew J."/>
            <person name="Purushe J."/>
            <person name="Tulsiani S.M."/>
            <person name="Graham G.C."/>
            <person name="Burns M.-A."/>
            <person name="Dohnt M.F."/>
            <person name="Smythe L.D."/>
            <person name="McKay D.B."/>
            <person name="Craig S.B."/>
            <person name="Vinetz J.M."/>
            <person name="Sutton G.G."/>
            <person name="Nierman W.C."/>
            <person name="Fouts D.E."/>
        </authorList>
    </citation>
    <scope>NUCLEOTIDE SEQUENCE [LARGE SCALE GENOMIC DNA]</scope>
    <source>
        <strain evidence="1 2">LT2186</strain>
    </source>
</reference>